<evidence type="ECO:0000259" key="1">
    <source>
        <dbReference type="Pfam" id="PF13449"/>
    </source>
</evidence>
<dbReference type="EMBL" id="JAVUPU010000005">
    <property type="protein sequence ID" value="MDT9599743.1"/>
    <property type="molecule type" value="Genomic_DNA"/>
</dbReference>
<reference evidence="2 3" key="1">
    <citation type="submission" date="2023-05" db="EMBL/GenBank/DDBJ databases">
        <authorList>
            <person name="Guo Y."/>
        </authorList>
    </citation>
    <scope>NUCLEOTIDE SEQUENCE [LARGE SCALE GENOMIC DNA]</scope>
    <source>
        <strain evidence="2 3">GR2756</strain>
    </source>
</reference>
<sequence length="326" mass="35897">MRIGFLLLSLLLLTTFAPPRLHRLPDLPDQPIVSFTPVSIRPERGIGERAGGLVFLGGWTIESNDYRFGGISALHVGESEILAASDAGILFRFTRPDIGIRPAIRIIPLSDGPGSPRRKSDRDSEAMVAANGHIWIAFERTNAVWRYSRDTLGKESAAAPRAMRKWRANSGSEAMLRLPDGRFMIFSEGAGDEANSDRKTSDVLLFDGDPSDPDTPVRKLLYSPPHGYRITDAAILSDGRILFLNRRFALFEGMSAKLGIMKPAELMPGTILRGNEVADLRPPMAVDNMEALSVARENGRTIVWIASDDNFSPLQRTLLLKFMLAG</sequence>
<feature type="domain" description="Phytase-like" evidence="1">
    <location>
        <begin position="67"/>
        <end position="311"/>
    </location>
</feature>
<organism evidence="2 3">
    <name type="scientific">Sphingosinicella rhizophila</name>
    <dbReference type="NCBI Taxonomy" id="3050082"/>
    <lineage>
        <taxon>Bacteria</taxon>
        <taxon>Pseudomonadati</taxon>
        <taxon>Pseudomonadota</taxon>
        <taxon>Alphaproteobacteria</taxon>
        <taxon>Sphingomonadales</taxon>
        <taxon>Sphingosinicellaceae</taxon>
        <taxon>Sphingosinicella</taxon>
    </lineage>
</organism>
<dbReference type="RefSeq" id="WP_315726828.1">
    <property type="nucleotide sequence ID" value="NZ_JAVUPU010000005.1"/>
</dbReference>
<evidence type="ECO:0000313" key="2">
    <source>
        <dbReference type="EMBL" id="MDT9599743.1"/>
    </source>
</evidence>
<dbReference type="Proteomes" id="UP001259572">
    <property type="component" value="Unassembled WGS sequence"/>
</dbReference>
<name>A0ABU3Q9S1_9SPHN</name>
<dbReference type="PIRSF" id="PIRSF031900">
    <property type="entry name" value="UCP031900"/>
    <property type="match status" value="1"/>
</dbReference>
<dbReference type="SUPFAM" id="SSF63829">
    <property type="entry name" value="Calcium-dependent phosphotriesterase"/>
    <property type="match status" value="1"/>
</dbReference>
<gene>
    <name evidence="2" type="ORF">RQX22_12350</name>
</gene>
<keyword evidence="3" id="KW-1185">Reference proteome</keyword>
<dbReference type="InterPro" id="IPR027372">
    <property type="entry name" value="Phytase-like_dom"/>
</dbReference>
<evidence type="ECO:0000313" key="3">
    <source>
        <dbReference type="Proteomes" id="UP001259572"/>
    </source>
</evidence>
<dbReference type="Pfam" id="PF13449">
    <property type="entry name" value="Phytase-like"/>
    <property type="match status" value="1"/>
</dbReference>
<dbReference type="InterPro" id="IPR014567">
    <property type="entry name" value="UCP031900"/>
</dbReference>
<accession>A0ABU3Q9S1</accession>
<proteinExistence type="predicted"/>
<comment type="caution">
    <text evidence="2">The sequence shown here is derived from an EMBL/GenBank/DDBJ whole genome shotgun (WGS) entry which is preliminary data.</text>
</comment>
<protein>
    <submittedName>
        <fullName evidence="2">Esterase-like activity of phytase family protein</fullName>
    </submittedName>
</protein>